<dbReference type="AlphaFoldDB" id="A0A0U1M155"/>
<evidence type="ECO:0000256" key="2">
    <source>
        <dbReference type="ARBA" id="ARBA00022833"/>
    </source>
</evidence>
<keyword evidence="3" id="KW-0805">Transcription regulation</keyword>
<keyword evidence="1" id="KW-0479">Metal-binding</keyword>
<dbReference type="STRING" id="28573.A0A0U1M155"/>
<keyword evidence="2" id="KW-0862">Zinc</keyword>
<dbReference type="PANTHER" id="PTHR36206:SF12">
    <property type="entry name" value="ASPERCRYPTIN BIOSYNTHESIS CLUSTER-SPECIFIC TRANSCRIPTION REGULATOR ATNN-RELATED"/>
    <property type="match status" value="1"/>
</dbReference>
<dbReference type="InterPro" id="IPR052360">
    <property type="entry name" value="Transcr_Regulatory_Proteins"/>
</dbReference>
<organism evidence="9 10">
    <name type="scientific">Talaromyces islandicus</name>
    <name type="common">Penicillium islandicum</name>
    <dbReference type="NCBI Taxonomy" id="28573"/>
    <lineage>
        <taxon>Eukaryota</taxon>
        <taxon>Fungi</taxon>
        <taxon>Dikarya</taxon>
        <taxon>Ascomycota</taxon>
        <taxon>Pezizomycotina</taxon>
        <taxon>Eurotiomycetes</taxon>
        <taxon>Eurotiomycetidae</taxon>
        <taxon>Eurotiales</taxon>
        <taxon>Trichocomaceae</taxon>
        <taxon>Talaromyces</taxon>
        <taxon>Talaromyces sect. Islandici</taxon>
    </lineage>
</organism>
<keyword evidence="4" id="KW-0238">DNA-binding</keyword>
<dbReference type="GO" id="GO:0046872">
    <property type="term" value="F:metal ion binding"/>
    <property type="evidence" value="ECO:0007669"/>
    <property type="project" value="UniProtKB-KW"/>
</dbReference>
<dbReference type="InterPro" id="IPR021858">
    <property type="entry name" value="Fun_TF"/>
</dbReference>
<dbReference type="Gene3D" id="3.50.50.60">
    <property type="entry name" value="FAD/NAD(P)-binding domain"/>
    <property type="match status" value="1"/>
</dbReference>
<evidence type="ECO:0000256" key="7">
    <source>
        <dbReference type="SAM" id="MobiDB-lite"/>
    </source>
</evidence>
<dbReference type="SUPFAM" id="SSF51905">
    <property type="entry name" value="FAD/NAD(P)-binding domain"/>
    <property type="match status" value="1"/>
</dbReference>
<evidence type="ECO:0000256" key="1">
    <source>
        <dbReference type="ARBA" id="ARBA00022723"/>
    </source>
</evidence>
<keyword evidence="6" id="KW-0539">Nucleus</keyword>
<evidence type="ECO:0000256" key="4">
    <source>
        <dbReference type="ARBA" id="ARBA00023125"/>
    </source>
</evidence>
<sequence>MLAESLPQLRFLSTNEQEIKNFHFFRAITASELSGPFDFGFWTGEILQYTHVDPALWHATAALGAMHRQFITDNSWSYSWHPEVDHHVRFVLLQFNKSIANLKKIFSKGPLNEHDKIIVLTLCILFTCLCSLQGKKSQAFMHISNGMKLIQEWAFLSKGGSRVAIDMLLLMFTQLDSQGHYIRRRLGLKPAEHIDKYCITLPSFPLQPFATCIQAYVELERIINQLIQLDARQTYTSSAPQLVVTKQKEDYVPVFNAWETRFKGYLATTTESIHENSITLLRIRQSFANTLFNHPSKGELGYDEFVDQYTMIVYLAERILESKSLLADYKERHVYSTEFQRRPGQLDFSLSVVIAEPLLFTAMHCRKPSLRHKALWLLKMYPRREGIFDGVLATKLVEDYIIFEEKSCRHSRTRIPAYMGDGAPLNKDLVMCTTTGRWICQNHRINIRMATVIIGGGIIGTSIAYHLSNSRFASKEAGVHVIDSSSQLYSGASGYAGGFLARDWFEPAVDELGALSFDLHRQLAEKHDGARKWGFMQGTAWSLDGDLPERRAEATRSREKDASANEGPGWLTTGPVESISDQGVAQVDPLRLCHFLHEATVSQGVTWHYPAQPIDVVSDPATLLIRSVKVLNSETQTEYSISCRNIVICAGPWTSLVYKSLFPSATPPAVSALAGYSLVLRSPRYSLEDEQDRYHGKSHAVFTTTDSRGGFSPEMFSRQGAEIYISGLNDSNLPLPTRAEGSKVMIDRRKIDRLKETAVRFMGKSAHRVNQDDLEVLREGLCFRPISVTGRPIISRVNDEDLGGRIKPDRSAVGRDIGGVFVATGHGPWGISHSLGTGQVVADLVDGVEPTADIIGLSM</sequence>
<evidence type="ECO:0000313" key="9">
    <source>
        <dbReference type="EMBL" id="CRG88691.1"/>
    </source>
</evidence>
<keyword evidence="5" id="KW-0804">Transcription</keyword>
<dbReference type="Pfam" id="PF11951">
    <property type="entry name" value="Fungal_trans_2"/>
    <property type="match status" value="1"/>
</dbReference>
<name>A0A0U1M155_TALIS</name>
<proteinExistence type="predicted"/>
<protein>
    <submittedName>
        <fullName evidence="9">Vacuolar protein sorting/targeting protein 10</fullName>
    </submittedName>
</protein>
<evidence type="ECO:0000313" key="10">
    <source>
        <dbReference type="Proteomes" id="UP000054383"/>
    </source>
</evidence>
<accession>A0A0U1M155</accession>
<dbReference type="InterPro" id="IPR036188">
    <property type="entry name" value="FAD/NAD-bd_sf"/>
</dbReference>
<keyword evidence="10" id="KW-1185">Reference proteome</keyword>
<evidence type="ECO:0000256" key="5">
    <source>
        <dbReference type="ARBA" id="ARBA00023163"/>
    </source>
</evidence>
<evidence type="ECO:0000259" key="8">
    <source>
        <dbReference type="Pfam" id="PF01266"/>
    </source>
</evidence>
<evidence type="ECO:0000256" key="6">
    <source>
        <dbReference type="ARBA" id="ARBA00023242"/>
    </source>
</evidence>
<evidence type="ECO:0000256" key="3">
    <source>
        <dbReference type="ARBA" id="ARBA00023015"/>
    </source>
</evidence>
<dbReference type="InterPro" id="IPR006076">
    <property type="entry name" value="FAD-dep_OxRdtase"/>
</dbReference>
<reference evidence="9 10" key="1">
    <citation type="submission" date="2015-04" db="EMBL/GenBank/DDBJ databases">
        <authorList>
            <person name="Syromyatnikov M.Y."/>
            <person name="Popov V.N."/>
        </authorList>
    </citation>
    <scope>NUCLEOTIDE SEQUENCE [LARGE SCALE GENOMIC DNA]</scope>
    <source>
        <strain evidence="9">WF-38-12</strain>
    </source>
</reference>
<dbReference type="PANTHER" id="PTHR36206">
    <property type="entry name" value="ASPERCRYPTIN BIOSYNTHESIS CLUSTER-SPECIFIC TRANSCRIPTION REGULATOR ATNN-RELATED"/>
    <property type="match status" value="1"/>
</dbReference>
<gene>
    <name evidence="9" type="ORF">PISL3812_05725</name>
</gene>
<dbReference type="GO" id="GO:0003677">
    <property type="term" value="F:DNA binding"/>
    <property type="evidence" value="ECO:0007669"/>
    <property type="project" value="UniProtKB-KW"/>
</dbReference>
<dbReference type="OrthoDB" id="498204at2759"/>
<feature type="compositionally biased region" description="Basic and acidic residues" evidence="7">
    <location>
        <begin position="547"/>
        <end position="563"/>
    </location>
</feature>
<feature type="domain" description="FAD dependent oxidoreductase" evidence="8">
    <location>
        <begin position="452"/>
        <end position="844"/>
    </location>
</feature>
<feature type="region of interest" description="Disordered" evidence="7">
    <location>
        <begin position="546"/>
        <end position="575"/>
    </location>
</feature>
<dbReference type="EMBL" id="CVMT01000005">
    <property type="protein sequence ID" value="CRG88691.1"/>
    <property type="molecule type" value="Genomic_DNA"/>
</dbReference>
<dbReference type="Gene3D" id="3.30.9.10">
    <property type="entry name" value="D-Amino Acid Oxidase, subunit A, domain 2"/>
    <property type="match status" value="1"/>
</dbReference>
<dbReference type="Proteomes" id="UP000054383">
    <property type="component" value="Unassembled WGS sequence"/>
</dbReference>
<dbReference type="Pfam" id="PF01266">
    <property type="entry name" value="DAO"/>
    <property type="match status" value="1"/>
</dbReference>